<dbReference type="GO" id="GO:0017000">
    <property type="term" value="P:antibiotic biosynthetic process"/>
    <property type="evidence" value="ECO:0007669"/>
    <property type="project" value="UniProtKB-ARBA"/>
</dbReference>
<dbReference type="GO" id="GO:0043041">
    <property type="term" value="P:amino acid activation for nonribosomal peptide biosynthetic process"/>
    <property type="evidence" value="ECO:0007669"/>
    <property type="project" value="TreeGrafter"/>
</dbReference>
<dbReference type="Pfam" id="PF00668">
    <property type="entry name" value="Condensation"/>
    <property type="match status" value="5"/>
</dbReference>
<feature type="region of interest" description="Disordered" evidence="5">
    <location>
        <begin position="214"/>
        <end position="235"/>
    </location>
</feature>
<feature type="domain" description="Carrier" evidence="7">
    <location>
        <begin position="2061"/>
        <end position="2135"/>
    </location>
</feature>
<dbReference type="SUPFAM" id="SSF52777">
    <property type="entry name" value="CoA-dependent acyltransferases"/>
    <property type="match status" value="10"/>
</dbReference>
<dbReference type="InterPro" id="IPR029058">
    <property type="entry name" value="AB_hydrolase_fold"/>
</dbReference>
<geneLocation type="plasmid" evidence="8 9">
    <name>unnamed1</name>
</geneLocation>
<sequence length="5404" mass="577630">MSGLETGGRELTAGQLGIWRICQLDPQNPLFNMGEYLEIKGDLKLELLVTALRQVVEVNDCYHISFSGSDEQPYQHFTAPSDWAPHLLDVSAEPDPERAALDWMRADMDRPVDPRQGPLHTQAVFTLADNRYFWYQRGHHLIADGLAGSSVVKQVADAYNALLAGYTDTAKAPGSFVDLVDADTAYRESGGWEADRQFWLDTLAGLPQALLARERRSPLPSRSRRRQLHDVTPSDSAAVKAAARRMRTSFSGLAITAAAIYLHARTGEEDVVLGLPVYGRTGAQQHRIPAMTANIVPIRLRLSAGQTVGELVRQVSTTVRQALKHQRYRYEDMLRDLNMVGRGDLHALSINIMSFDYASLTFGDCTTQAHALTTVHFDDLALSIYDRSADGRVELALNANGERFDEQSVGEDVARFGAVLRWLGSAAPDDRVGRARMMDAAESAHLLSLGVGEQTRSAQTTIDAVFAARVVAAPNSVAVVCEGAATTFEQINARANRLARVLIDRGVGPERRVAVLLGRSTQWVVSMLAVLKAGGVCVPVDPTYPTERVAYLLADCRPVCVVTDEECRRSLPRTEAAPTVVLDGPATTAEIESRSAADLARGERTGHVTPAAAAYVVYTSGSTGRPKGVVVEHRNIVNLLHHHQAHFSAMSGESVRVALTAALSFDAAWDGLLWLLAGHELHMVSDTVRRDPNELVSYVREQGIDVLESTPSFLEQLLSAGLLSGARTPRMVISGGEALRTGLWEALGSTPGVQGVNVYGPSECTVDSVWTEISGTRPVIGRPVDNAQVFVLDRSLRPVPAGTAGELYITGVPVARGYIGQSGLTAERFVACPFGTPGARMYRSGDLARWSVDGELEFLGRADDQVKIRGFRVEPGEIEAALRVDPSVAQAAVMVREDIPGEQRLVGYVVPAPDAGHVDGPALRAALAAALPEHLVPSAVVVLSELPLSANGKTDKRALPAPDWAATRTVQRGPEDPQQEILCGIYADVLRVPNVGIDDNFFDLGGHSLSATRLVSRIRSVLGTELTVRSVFEAPTVAALATRLTDMAGRGTVRSAPVAKQRPDRLPLSSAQHRMWLLGRVAGPSTAYNMPAVLRLVGPLDVAALATALDDVVAHHEVLRTVYPEVDGEPVQRILPPRSGQVPVVVEAVADGELSEAVAAATMRVFDLAEELPIRATVLRTGPEESVLVLLLHHIASDGWSMGLLAHEVSRAYESRREGRSPHWEPLPVQYADYALWQQTSGAVGSGLGDGESSSLSYWRAQLADLPEQLALPVDRPRPVISTHRGGSTTLALDADLHARIVRLARERGVTIFMVVQAAVAALLSRLGAGEDIPLGTPVAGRTDDGLDRLIGLFVNTVVIRNDLSGDPTFTELVERVRTTALEAVVHQEVPFERLVEDLAPVRSMSRHPLFQIMVTVANVPRPQLELSGLDVDRMPLDEVPAKFDLEFEFTETFTTDGAPGGMTGEITFARDLLDPETAQDLAARLHRLLVDAVTDPDQPVSMLDVLSGGERARILVEWNDTDRLVSAATLPGLFEAQVVRSPEAAAVVFEGVGLSYAELNARANRLARVLVDRGVGPESVVAVMLDRGVDLVVALLAVLKAGGAYLPVDPGYPDERIAQLLDEAGPVCVLTDRARSARVLAAGRRETVAVDDADFVRVLEAASVADLTDGDRRGRLLPGHPAYVMFTSGSTGRPKGVVVAHEGVVNRLAWMQEMCPINASDRVLQKTPFGFDVSVWEFFWPLLEGATLVVARPDGHRDPAYLAELISREQITVTHFVPSMLRVFLTEPAAANCGGLRAVVCSGEALPAELAARFGAVLPGVPLHNLYGPTEASVDVTAWTCNTDTDTDADADAVAVAVAVAGMVTVPIGRPVWNTQVYVLDAALRPVVPGVPGELYLAGVQLARGYLGRRSLTAERFVACPYGRASERMYRTGDLVRWNPEGVLEFLGRTDDQVKIRGQRVELGEIEAALLADSSVAQAAVVVREGTPGDQRLTGYIVPAANTNTIDTPALLHSLHSVLPDHMVPSVVMELDGLPVTRNGKLDRAALPAPTRVHSADGRGPSNPREELLCSAFAEVLGVPAVGVDDNFFELGGHSLLAVRLADRLRDQGVTVDVRSLFTHPTVAGLARSVGEASVPVPANLIPVGTSRITADMLPLVDLSTAEINRICEAVPGGAANIADIYPLAPLQQGIMFHHAMADGVHDAYVLPVVMEFDFPTRLTDFRMALQHVVDRHDILRTAIVSTGLREPVQVVLRQAEIPVADLPPGTTTVDMDGLTAEQIIAACPSWMDIGQAPMLRLWVATEQERTIALLQVHHLVQDHAGLEIVLAEVRAVLAGQQDELPTPRPFRDFVAQALLGTPHSEHLRYFTELLGDVTEPTAPLGVLDVLGDGTGTAHGSLKLPGGLAARLRTQARRYGVSPATVFHVVWARVVAALSGRDDVVFGTVLLGRMNAGAGADRTPGLFINTLPVRQAHVGCTVTQALHAMRGRLADLVAHEHAPLSLAQQASGVLAQTPLFTSLLNYRHTGGATLREDAGLPGVTVVHSREYTNYPVTVSIDDTGTGFLVDARTSPEIDPAQLCSWVHGVTAALVTALENTPDLPLAHIELLDAAGHASLLAAGTGPLVDVPVATLPGLFEAQVVRSPEAAAVVFEGVGLSYAELNARANRLARVLVDRGVGPESVVAVMLDRGIDLVVALLAVLKAGGAYLPVDPGYPRERVEGLLADAEPVCVVTAASVGGWLPSAVVLDAPETVATVACASSGDLAGRGVLPGNPAYVMFTSGSTGQPKGVVVAHEGIVNRLAWMQEMCPINASDQVLQKTPFGFDVSVWEFFWPLLEGATLVVARPDGHRDPAYLAELISREQITVTHFVPSMLRVFLTEPAAANCGGLRAVVCSGEALPAELAARFGTVLPGVPLHNLYGPTEASVDVTAWTCNTDTDTGTGVDAVAGMVTVPIGRPVWNTQVYVLDAALRPAIPGVPGELYLAGVQLARGYLGRRGLTAERFVACPYGGAGERMYRTGDLVRWNSEGVLEFLGRTDDQVKIRGQRIELGEIEAALLADSSVAQAAVIVREDTPGDQRLTGYIVPATDTHTIDTTALRSGLQRVLPEHMVPSALIQLGELPLSVNGKLDRRALPAPATRTSDVPGGRPSTQRERDIAAAFAEVLGVPEVGMDDNFFELGGHSLLALRLVEQLRAQGIPVDVRTIFAQATVARLAEAAGSDEVAVPANRIPEGARAITPEMLTLVELSCEQIEQIAAGVPGGAANIADIYPLSPLQEGILFHHLLDRGDHDVYVQPAVLRFDSAERWEAFHAALQAVVDRHNTLRTAIHWQGLDEPVQVVLRTGTVPVATVDVPAGEDVLTGLLAAGPSTMDVTVAPMVRLSVAKEADGAVLAAVRVHHLVQDHTALDVLLNEVRAFVLGRQEELPQPVPYREFVGQARLRVPAEQHTRYFTDLLGDVTEPTAPFGVLDVLGDGRDTAESSLAVTADLAARLRDQSRRLGVTTATVFHVVWARVTSALAGRDDVVFGTVLFGRAHGGSDRVPGLFINTLPVRQPTGELPVIDAVYAMRDQLAELMVHEHAPLSLAQRASGVPAGTPLFTSLLNYRQVSGSEGGLTVGLEGVQVVHARDANNYPLMLSVNDTGDDFLLMINAAGSIDAHSVGAMTHTALQEVVAALESDDPALLGRLDVLSGGERARILVEWNDTDRLVSAATLPGLFEAQVVRSPEAAAVVFEGVGLSYAELNARANRLARVLVDRGVGPESVVAVMLDRGVDLVVALLAVLKAGGAYLPVNPGYPRKRVEGLLADAEPVCVVTAASVGGWLPSAVVLDAPETVATVACASSGDLAGRGVLPGNPAYVMFTSGSTGRPKGVVVAHEGVVNRLAWMQEMCPIDASDRVLQKTPFGFDVSVWEFFWPLLEGATLVVARPDGHRDPAYLAKLISREQITVTHFVPSMLRVFLTEPAAADCGGLRAVVCSGEALPAELAARFGAVLPGVPLHNLYGPTEASVDVTAWPCKTGADTVAGMVTVPIGRPVWNTQVYVLDAALRPVIPGVPGELYLAGVQLARGYLGRRSLTAERFVASPYGPAGERMYRTGDLVRWNSEGVLEFLGRTDDQVKIRGQRVELGEIEAALLADSSVAQAAVIVREGTPGDQRLTGYIVPATDTHTIDTTALRSGLQRVLPEHMVPSALIQLGELPLSVNGKLDRRALPAPAARTTEMSGARPSTQRERDIAAAFAEVLGVPEVGVDDNFFELGGHSLLAVQLVERLRIRGLSVDVRTLFARPTVAGLAAATGRDEVVVPPNRIPENAQSITPDMLPLIDLDVIDIERIVAAVPGGVGNVADIYPLAPLQEGIFFHHLMTMGGSDVYVQPVVLAFDARARVDQFLKALQDVVDRHDILRTAIVQLRSGDPVQVVLRHAQVPVSTVDVPATADALDYLLAVGGATMDLGRAPLVHAQIASTPDSGRTLVLLRVHHLVQDHTALDTVLGEIRAILAGQQDRLPAPLPFRDFVAQARLRVSREEHERYFTELLGDVTEPTAPLGVLDVIGDDVDVAESTMPLPATVAVRLRNQARRFGTTPAAICHVGWARATAALSGRTDVVFGTVLFGRMGAGSGADRVPGLFINTLPVRLPTGELTVAGAVLAMRDQLAELMVHEHAPLSVAQQCSGVPVRTPLFTSLLNYRHSDADHANSAVTDGIDVLHARDVTNYPVAVSVDDTGVGYTIKAQARGGIDAESVAGWFATALEGVLTALETASDTPLSSVEVMTQAQRRQTLVHWNDTDRLVSAATLPGLFEAQVVRSPEAAAVVFEGVGLSYAELNARANRLARVLVDRGVGPESVVAVMLDRGVDLVVALLAVLKAGGAYLPVDPGYPDERIAQLLDEAGPVCVLTDRARSARVLAAGRRETVAVDDADFVRVLEAASVADLTDGDRRGRLLPGHPAYVMFTSGSTGRPKGVVVAHEGVVNRLAWMQEMCPINASDRVLQKTPFGFDVSVWEFFWPLLEGATLVVARPDGHRDPTYLAKLISRDQITVTHFVPSMLRVFLTEPAAADCGGLRAVVCSGEALPAELAERFRDVLPEVPLHNLYGPTEASIDVTAWTCNTDTDTDMDTVAGMVTVPIGRPVWNTQMYVLDAALRPVVPGVPGELYLAGVQLARGYLGRRSLTAERFVACPYGRASERMYRTGDLVRWNPEGVLEFLGRTDDQVKIRGQRVELGEIEAALLADSSVAQAAVVVREGTPGDQRLTGYIVPATDTNTIDTTALRTGLQHVLPEHMVPSTLIQLGELPLSINGKLDRRALPAPEMRSASVRRGPSTPQEKALCAVFAEVLGIPDVGVDDNFFELGGHSLLATRLVGCIRTELGAEVPIAAVFEAPTVAGLVRLLGQPAPVRPALRARARRAEDSE</sequence>
<dbReference type="CDD" id="cd19544">
    <property type="entry name" value="E-C_NRPS"/>
    <property type="match status" value="3"/>
</dbReference>
<dbReference type="FunFam" id="3.40.50.980:FF:000002">
    <property type="entry name" value="Enterobactin synthetase component F"/>
    <property type="match status" value="4"/>
</dbReference>
<evidence type="ECO:0000256" key="1">
    <source>
        <dbReference type="ARBA" id="ARBA00001957"/>
    </source>
</evidence>
<dbReference type="PROSITE" id="PS50042">
    <property type="entry name" value="CNMP_BINDING_3"/>
    <property type="match status" value="2"/>
</dbReference>
<dbReference type="FunFam" id="1.10.1200.10:FF:000005">
    <property type="entry name" value="Nonribosomal peptide synthetase 1"/>
    <property type="match status" value="3"/>
</dbReference>
<keyword evidence="9" id="KW-1185">Reference proteome</keyword>
<accession>A0A2Z4JFZ7</accession>
<protein>
    <submittedName>
        <fullName evidence="8">Non-ribosomal peptide synthetase</fullName>
    </submittedName>
</protein>
<evidence type="ECO:0000313" key="8">
    <source>
        <dbReference type="EMBL" id="AWW43513.1"/>
    </source>
</evidence>
<dbReference type="Pfam" id="PF13193">
    <property type="entry name" value="AMP-binding_C"/>
    <property type="match status" value="5"/>
</dbReference>
<name>A0A2Z4JFZ7_9ACTN</name>
<evidence type="ECO:0000256" key="2">
    <source>
        <dbReference type="ARBA" id="ARBA00006432"/>
    </source>
</evidence>
<comment type="similarity">
    <text evidence="2">Belongs to the ATP-dependent AMP-binding enzyme family.</text>
</comment>
<dbReference type="CDD" id="cd19540">
    <property type="entry name" value="LCL_NRPS-like"/>
    <property type="match status" value="1"/>
</dbReference>
<evidence type="ECO:0000259" key="7">
    <source>
        <dbReference type="PROSITE" id="PS50075"/>
    </source>
</evidence>
<dbReference type="FunFam" id="3.40.50.12780:FF:000012">
    <property type="entry name" value="Non-ribosomal peptide synthetase"/>
    <property type="match status" value="4"/>
</dbReference>
<evidence type="ECO:0000259" key="6">
    <source>
        <dbReference type="PROSITE" id="PS50042"/>
    </source>
</evidence>
<dbReference type="Gene3D" id="3.30.300.30">
    <property type="match status" value="5"/>
</dbReference>
<dbReference type="InterPro" id="IPR010071">
    <property type="entry name" value="AA_adenyl_dom"/>
</dbReference>
<organism evidence="8 9">
    <name type="scientific">Streptomyces cadmiisoli</name>
    <dbReference type="NCBI Taxonomy" id="2184053"/>
    <lineage>
        <taxon>Bacteria</taxon>
        <taxon>Bacillati</taxon>
        <taxon>Actinomycetota</taxon>
        <taxon>Actinomycetes</taxon>
        <taxon>Kitasatosporales</taxon>
        <taxon>Streptomycetaceae</taxon>
        <taxon>Streptomyces</taxon>
        <taxon>Streptomyces aurantiacus group</taxon>
    </lineage>
</organism>
<keyword evidence="3" id="KW-0596">Phosphopantetheine</keyword>
<feature type="domain" description="Cyclic nucleotide-binding" evidence="6">
    <location>
        <begin position="4885"/>
        <end position="4919"/>
    </location>
</feature>
<reference evidence="9" key="1">
    <citation type="submission" date="2018-06" db="EMBL/GenBank/DDBJ databases">
        <authorList>
            <person name="Li K."/>
        </authorList>
    </citation>
    <scope>NUCLEOTIDE SEQUENCE [LARGE SCALE GENOMIC DNA]</scope>
    <source>
        <strain evidence="9">ZFG47</strain>
        <plasmid evidence="9">unnamed1</plasmid>
    </source>
</reference>
<dbReference type="GO" id="GO:0044550">
    <property type="term" value="P:secondary metabolite biosynthetic process"/>
    <property type="evidence" value="ECO:0007669"/>
    <property type="project" value="UniProtKB-ARBA"/>
</dbReference>
<feature type="domain" description="Carrier" evidence="7">
    <location>
        <begin position="5312"/>
        <end position="5387"/>
    </location>
</feature>
<dbReference type="Gene3D" id="3.40.50.1820">
    <property type="entry name" value="alpha/beta hydrolase"/>
    <property type="match status" value="4"/>
</dbReference>
<dbReference type="Pfam" id="PF00501">
    <property type="entry name" value="AMP-binding"/>
    <property type="match status" value="5"/>
</dbReference>
<dbReference type="EMBL" id="CP030074">
    <property type="protein sequence ID" value="AWW43513.1"/>
    <property type="molecule type" value="Genomic_DNA"/>
</dbReference>
<dbReference type="Proteomes" id="UP000249616">
    <property type="component" value="Plasmid unnamed1"/>
</dbReference>
<dbReference type="Gene3D" id="2.30.38.10">
    <property type="entry name" value="Luciferase, Domain 3"/>
    <property type="match status" value="5"/>
</dbReference>
<dbReference type="GO" id="GO:0031177">
    <property type="term" value="F:phosphopantetheine binding"/>
    <property type="evidence" value="ECO:0007669"/>
    <property type="project" value="InterPro"/>
</dbReference>
<dbReference type="PROSITE" id="PS50075">
    <property type="entry name" value="CARRIER"/>
    <property type="match status" value="5"/>
</dbReference>
<evidence type="ECO:0000256" key="3">
    <source>
        <dbReference type="ARBA" id="ARBA00022450"/>
    </source>
</evidence>
<dbReference type="FunFam" id="1.10.1200.10:FF:000016">
    <property type="entry name" value="Non-ribosomal peptide synthase"/>
    <property type="match status" value="2"/>
</dbReference>
<dbReference type="NCBIfam" id="TIGR01733">
    <property type="entry name" value="AA-adenyl-dom"/>
    <property type="match status" value="5"/>
</dbReference>
<dbReference type="SUPFAM" id="SSF47336">
    <property type="entry name" value="ACP-like"/>
    <property type="match status" value="5"/>
</dbReference>
<dbReference type="Gene3D" id="3.30.559.10">
    <property type="entry name" value="Chloramphenicol acetyltransferase-like domain"/>
    <property type="match status" value="5"/>
</dbReference>
<dbReference type="InterPro" id="IPR001242">
    <property type="entry name" value="Condensation_dom"/>
</dbReference>
<dbReference type="InterPro" id="IPR036736">
    <property type="entry name" value="ACP-like_sf"/>
</dbReference>
<dbReference type="Gene3D" id="3.30.559.30">
    <property type="entry name" value="Nonribosomal peptide synthetase, condensation domain"/>
    <property type="match status" value="5"/>
</dbReference>
<dbReference type="PANTHER" id="PTHR45527">
    <property type="entry name" value="NONRIBOSOMAL PEPTIDE SYNTHETASE"/>
    <property type="match status" value="1"/>
</dbReference>
<dbReference type="InterPro" id="IPR045851">
    <property type="entry name" value="AMP-bd_C_sf"/>
</dbReference>
<dbReference type="GO" id="GO:0005737">
    <property type="term" value="C:cytoplasm"/>
    <property type="evidence" value="ECO:0007669"/>
    <property type="project" value="TreeGrafter"/>
</dbReference>
<dbReference type="InterPro" id="IPR020845">
    <property type="entry name" value="AMP-binding_CS"/>
</dbReference>
<keyword evidence="4" id="KW-0597">Phosphoprotein</keyword>
<dbReference type="RefSeq" id="WP_112443305.1">
    <property type="nucleotide sequence ID" value="NZ_CP030074.1"/>
</dbReference>
<dbReference type="PROSITE" id="PS00012">
    <property type="entry name" value="PHOSPHOPANTETHEINE"/>
    <property type="match status" value="5"/>
</dbReference>
<dbReference type="InterPro" id="IPR009081">
    <property type="entry name" value="PP-bd_ACP"/>
</dbReference>
<dbReference type="FunFam" id="3.40.50.980:FF:000001">
    <property type="entry name" value="Non-ribosomal peptide synthetase"/>
    <property type="match status" value="5"/>
</dbReference>
<dbReference type="InterPro" id="IPR025110">
    <property type="entry name" value="AMP-bd_C"/>
</dbReference>
<feature type="domain" description="Carrier" evidence="7">
    <location>
        <begin position="3148"/>
        <end position="3222"/>
    </location>
</feature>
<keyword evidence="8" id="KW-0614">Plasmid</keyword>
<feature type="domain" description="Cyclic nucleotide-binding" evidence="6">
    <location>
        <begin position="1626"/>
        <end position="1660"/>
    </location>
</feature>
<proteinExistence type="inferred from homology"/>
<dbReference type="CDD" id="cd05930">
    <property type="entry name" value="A_NRPS"/>
    <property type="match status" value="1"/>
</dbReference>
<dbReference type="CDD" id="cd17646">
    <property type="entry name" value="A_NRPS_AB3403-like"/>
    <property type="match status" value="4"/>
</dbReference>
<comment type="cofactor">
    <cofactor evidence="1">
        <name>pantetheine 4'-phosphate</name>
        <dbReference type="ChEBI" id="CHEBI:47942"/>
    </cofactor>
</comment>
<feature type="region of interest" description="Disordered" evidence="5">
    <location>
        <begin position="3132"/>
        <end position="3151"/>
    </location>
</feature>
<dbReference type="SMART" id="SM00823">
    <property type="entry name" value="PKS_PP"/>
    <property type="match status" value="5"/>
</dbReference>
<dbReference type="SUPFAM" id="SSF56801">
    <property type="entry name" value="Acetyl-CoA synthetase-like"/>
    <property type="match status" value="5"/>
</dbReference>
<dbReference type="InterPro" id="IPR000873">
    <property type="entry name" value="AMP-dep_synth/lig_dom"/>
</dbReference>
<evidence type="ECO:0000256" key="5">
    <source>
        <dbReference type="SAM" id="MobiDB-lite"/>
    </source>
</evidence>
<dbReference type="PANTHER" id="PTHR45527:SF1">
    <property type="entry name" value="FATTY ACID SYNTHASE"/>
    <property type="match status" value="1"/>
</dbReference>
<feature type="domain" description="Carrier" evidence="7">
    <location>
        <begin position="4223"/>
        <end position="4297"/>
    </location>
</feature>
<dbReference type="Gene3D" id="1.10.1200.10">
    <property type="entry name" value="ACP-like"/>
    <property type="match status" value="1"/>
</dbReference>
<dbReference type="KEGG" id="scad:DN051_44080"/>
<gene>
    <name evidence="8" type="ORF">DN051_44080</name>
</gene>
<dbReference type="GO" id="GO:0003824">
    <property type="term" value="F:catalytic activity"/>
    <property type="evidence" value="ECO:0007669"/>
    <property type="project" value="InterPro"/>
</dbReference>
<dbReference type="InterPro" id="IPR020806">
    <property type="entry name" value="PKS_PP-bd"/>
</dbReference>
<feature type="domain" description="Carrier" evidence="7">
    <location>
        <begin position="973"/>
        <end position="1048"/>
    </location>
</feature>
<dbReference type="FunFam" id="3.30.300.30:FF:000010">
    <property type="entry name" value="Enterobactin synthetase component F"/>
    <property type="match status" value="5"/>
</dbReference>
<dbReference type="InterPro" id="IPR023213">
    <property type="entry name" value="CAT-like_dom_sf"/>
</dbReference>
<evidence type="ECO:0000256" key="4">
    <source>
        <dbReference type="ARBA" id="ARBA00022553"/>
    </source>
</evidence>
<dbReference type="NCBIfam" id="NF003417">
    <property type="entry name" value="PRK04813.1"/>
    <property type="match status" value="5"/>
</dbReference>
<dbReference type="PROSITE" id="PS00455">
    <property type="entry name" value="AMP_BINDING"/>
    <property type="match status" value="5"/>
</dbReference>
<dbReference type="GO" id="GO:0008610">
    <property type="term" value="P:lipid biosynthetic process"/>
    <property type="evidence" value="ECO:0007669"/>
    <property type="project" value="UniProtKB-ARBA"/>
</dbReference>
<dbReference type="Pfam" id="PF00550">
    <property type="entry name" value="PP-binding"/>
    <property type="match status" value="5"/>
</dbReference>
<dbReference type="InterPro" id="IPR006162">
    <property type="entry name" value="Ppantetheine_attach_site"/>
</dbReference>
<dbReference type="InterPro" id="IPR000595">
    <property type="entry name" value="cNMP-bd_dom"/>
</dbReference>
<evidence type="ECO:0000313" key="9">
    <source>
        <dbReference type="Proteomes" id="UP000249616"/>
    </source>
</evidence>
<dbReference type="GO" id="GO:0072330">
    <property type="term" value="P:monocarboxylic acid biosynthetic process"/>
    <property type="evidence" value="ECO:0007669"/>
    <property type="project" value="UniProtKB-ARBA"/>
</dbReference>
<dbReference type="FunFam" id="2.30.38.10:FF:000001">
    <property type="entry name" value="Non-ribosomal peptide synthetase PvdI"/>
    <property type="match status" value="5"/>
</dbReference>
<dbReference type="Gene3D" id="3.40.50.980">
    <property type="match status" value="10"/>
</dbReference>